<dbReference type="PRINTS" id="PR01035">
    <property type="entry name" value="TCRTETA"/>
</dbReference>
<accession>A0A6G1G3Y3</accession>
<dbReference type="GO" id="GO:0022857">
    <property type="term" value="F:transmembrane transporter activity"/>
    <property type="evidence" value="ECO:0007669"/>
    <property type="project" value="InterPro"/>
</dbReference>
<dbReference type="PROSITE" id="PS50850">
    <property type="entry name" value="MFS"/>
    <property type="match status" value="1"/>
</dbReference>
<dbReference type="InterPro" id="IPR011701">
    <property type="entry name" value="MFS"/>
</dbReference>
<dbReference type="GeneID" id="54415945"/>
<evidence type="ECO:0000313" key="9">
    <source>
        <dbReference type="EMBL" id="KAF1812692.1"/>
    </source>
</evidence>
<keyword evidence="10" id="KW-1185">Reference proteome</keyword>
<evidence type="ECO:0000256" key="6">
    <source>
        <dbReference type="SAM" id="MobiDB-lite"/>
    </source>
</evidence>
<feature type="domain" description="Major facilitator superfamily (MFS) profile" evidence="8">
    <location>
        <begin position="65"/>
        <end position="550"/>
    </location>
</feature>
<evidence type="ECO:0000256" key="2">
    <source>
        <dbReference type="ARBA" id="ARBA00022448"/>
    </source>
</evidence>
<evidence type="ECO:0000313" key="10">
    <source>
        <dbReference type="Proteomes" id="UP000504638"/>
    </source>
</evidence>
<feature type="transmembrane region" description="Helical" evidence="7">
    <location>
        <begin position="193"/>
        <end position="216"/>
    </location>
</feature>
<reference evidence="11" key="3">
    <citation type="submission" date="2025-04" db="UniProtKB">
        <authorList>
            <consortium name="RefSeq"/>
        </authorList>
    </citation>
    <scope>IDENTIFICATION</scope>
    <source>
        <strain evidence="11">CBS 781.70</strain>
    </source>
</reference>
<dbReference type="EMBL" id="ML975157">
    <property type="protein sequence ID" value="KAF1812692.1"/>
    <property type="molecule type" value="Genomic_DNA"/>
</dbReference>
<evidence type="ECO:0000256" key="7">
    <source>
        <dbReference type="SAM" id="Phobius"/>
    </source>
</evidence>
<sequence>MEAADDAFDPSRRESSTPHYQTFPTNPPSSKGPPHSRLRSQDSSTRNANHENGQPHDETPLPKKQLAILGVIALAEQTALNSIGPYLPAMALGFPGVSQATVGLYVGLIASAFALAQCASGYFWGLLSDRIGRKPVILLGTVMTAACFAGFGFCKTLGAAIAVQTLMGLVNGNQGVVSTVLGELTDRSNQGRAFTYLPVVYGLGGITGPTVGGMLVNLVDDDDGFWGTYPYLPPNIFSATILLVDFGLACWLLEESHEAARDQPPLPKRIGNLFAWIWQFAGGSHRPSYVRTLSQRERHGARLNHYRNGGSDDLQDPDEYSGLLPGTSMDKITYRDIFNRDTVLLLLTYLVFSLSNVAYNTLYPIFGEGKAPTGRDLSTQEVGLSLSFSGLVTILFQVGIYGRLRDKLGNRASYRVSIAGFVAAFLLMPWVGYKTSSDGRYAGMSEGKLLLWVELGAILVIKTVAAVGGLTSALLLITNSAPSHAVLGQINGLAQTLASGGRAVGPFVSGALFSAATRLHPKGEAMPFGVFAGIAFLGFLLSWGIRSPDLEGDGWEEDHDESPSDHESGWDEDDHDH</sequence>
<dbReference type="AlphaFoldDB" id="A0A6G1G3Y3"/>
<protein>
    <submittedName>
        <fullName evidence="9 11">MFS general substrate transporter</fullName>
    </submittedName>
</protein>
<feature type="transmembrane region" description="Helical" evidence="7">
    <location>
        <begin position="104"/>
        <end position="124"/>
    </location>
</feature>
<evidence type="ECO:0000313" key="11">
    <source>
        <dbReference type="RefSeq" id="XP_033534323.1"/>
    </source>
</evidence>
<dbReference type="InterPro" id="IPR020846">
    <property type="entry name" value="MFS_dom"/>
</dbReference>
<reference evidence="11" key="2">
    <citation type="submission" date="2020-04" db="EMBL/GenBank/DDBJ databases">
        <authorList>
            <consortium name="NCBI Genome Project"/>
        </authorList>
    </citation>
    <scope>NUCLEOTIDE SEQUENCE</scope>
    <source>
        <strain evidence="11">CBS 781.70</strain>
    </source>
</reference>
<dbReference type="InterPro" id="IPR001958">
    <property type="entry name" value="Tet-R_TetA/multi-R_MdtG-like"/>
</dbReference>
<feature type="transmembrane region" description="Helical" evidence="7">
    <location>
        <begin position="136"/>
        <end position="153"/>
    </location>
</feature>
<feature type="transmembrane region" description="Helical" evidence="7">
    <location>
        <begin position="343"/>
        <end position="362"/>
    </location>
</feature>
<keyword evidence="3 7" id="KW-0812">Transmembrane</keyword>
<reference evidence="9 11" key="1">
    <citation type="submission" date="2020-01" db="EMBL/GenBank/DDBJ databases">
        <authorList>
            <consortium name="DOE Joint Genome Institute"/>
            <person name="Haridas S."/>
            <person name="Albert R."/>
            <person name="Binder M."/>
            <person name="Bloem J."/>
            <person name="Labutti K."/>
            <person name="Salamov A."/>
            <person name="Andreopoulos B."/>
            <person name="Baker S.E."/>
            <person name="Barry K."/>
            <person name="Bills G."/>
            <person name="Bluhm B.H."/>
            <person name="Cannon C."/>
            <person name="Castanera R."/>
            <person name="Culley D.E."/>
            <person name="Daum C."/>
            <person name="Ezra D."/>
            <person name="Gonzalez J.B."/>
            <person name="Henrissat B."/>
            <person name="Kuo A."/>
            <person name="Liang C."/>
            <person name="Lipzen A."/>
            <person name="Lutzoni F."/>
            <person name="Magnuson J."/>
            <person name="Mondo S."/>
            <person name="Nolan M."/>
            <person name="Ohm R."/>
            <person name="Pangilinan J."/>
            <person name="Park H.-J."/>
            <person name="Ramirez L."/>
            <person name="Alfaro M."/>
            <person name="Sun H."/>
            <person name="Tritt A."/>
            <person name="Yoshinaga Y."/>
            <person name="Zwiers L.-H."/>
            <person name="Turgeon B.G."/>
            <person name="Goodwin S.B."/>
            <person name="Spatafora J.W."/>
            <person name="Crous P.W."/>
            <person name="Grigoriev I.V."/>
        </authorList>
    </citation>
    <scope>NUCLEOTIDE SEQUENCE</scope>
    <source>
        <strain evidence="9 11">CBS 781.70</strain>
    </source>
</reference>
<evidence type="ECO:0000256" key="1">
    <source>
        <dbReference type="ARBA" id="ARBA00004141"/>
    </source>
</evidence>
<organism evidence="9">
    <name type="scientific">Eremomyces bilateralis CBS 781.70</name>
    <dbReference type="NCBI Taxonomy" id="1392243"/>
    <lineage>
        <taxon>Eukaryota</taxon>
        <taxon>Fungi</taxon>
        <taxon>Dikarya</taxon>
        <taxon>Ascomycota</taxon>
        <taxon>Pezizomycotina</taxon>
        <taxon>Dothideomycetes</taxon>
        <taxon>Dothideomycetes incertae sedis</taxon>
        <taxon>Eremomycetales</taxon>
        <taxon>Eremomycetaceae</taxon>
        <taxon>Eremomyces</taxon>
    </lineage>
</organism>
<feature type="region of interest" description="Disordered" evidence="6">
    <location>
        <begin position="1"/>
        <end position="61"/>
    </location>
</feature>
<keyword evidence="2" id="KW-0813">Transport</keyword>
<feature type="compositionally biased region" description="Acidic residues" evidence="6">
    <location>
        <begin position="551"/>
        <end position="560"/>
    </location>
</feature>
<gene>
    <name evidence="9 11" type="ORF">P152DRAFT_346522</name>
</gene>
<feature type="region of interest" description="Disordered" evidence="6">
    <location>
        <begin position="551"/>
        <end position="577"/>
    </location>
</feature>
<evidence type="ECO:0000256" key="4">
    <source>
        <dbReference type="ARBA" id="ARBA00022989"/>
    </source>
</evidence>
<feature type="transmembrane region" description="Helical" evidence="7">
    <location>
        <begin position="382"/>
        <end position="400"/>
    </location>
</feature>
<dbReference type="RefSeq" id="XP_033534323.1">
    <property type="nucleotide sequence ID" value="XM_033675375.1"/>
</dbReference>
<evidence type="ECO:0000259" key="8">
    <source>
        <dbReference type="PROSITE" id="PS50850"/>
    </source>
</evidence>
<dbReference type="GO" id="GO:0016020">
    <property type="term" value="C:membrane"/>
    <property type="evidence" value="ECO:0007669"/>
    <property type="project" value="UniProtKB-SubCell"/>
</dbReference>
<name>A0A6G1G3Y3_9PEZI</name>
<feature type="transmembrane region" description="Helical" evidence="7">
    <location>
        <begin position="412"/>
        <end position="431"/>
    </location>
</feature>
<dbReference type="PANTHER" id="PTHR23504:SF39">
    <property type="entry name" value="TRANSPORTER, PUTATIVE (AFU_ORTHOLOGUE AFUA_6G03860)-RELATED"/>
    <property type="match status" value="1"/>
</dbReference>
<comment type="subcellular location">
    <subcellularLocation>
        <location evidence="1">Membrane</location>
        <topology evidence="1">Multi-pass membrane protein</topology>
    </subcellularLocation>
</comment>
<evidence type="ECO:0000256" key="5">
    <source>
        <dbReference type="ARBA" id="ARBA00023136"/>
    </source>
</evidence>
<feature type="transmembrane region" description="Helical" evidence="7">
    <location>
        <begin position="451"/>
        <end position="477"/>
    </location>
</feature>
<proteinExistence type="predicted"/>
<feature type="transmembrane region" description="Helical" evidence="7">
    <location>
        <begin position="525"/>
        <end position="545"/>
    </location>
</feature>
<dbReference type="Gene3D" id="1.20.1250.20">
    <property type="entry name" value="MFS general substrate transporter like domains"/>
    <property type="match status" value="1"/>
</dbReference>
<dbReference type="SUPFAM" id="SSF103473">
    <property type="entry name" value="MFS general substrate transporter"/>
    <property type="match status" value="1"/>
</dbReference>
<dbReference type="Proteomes" id="UP000504638">
    <property type="component" value="Unplaced"/>
</dbReference>
<dbReference type="OrthoDB" id="10262656at2759"/>
<dbReference type="Pfam" id="PF07690">
    <property type="entry name" value="MFS_1"/>
    <property type="match status" value="1"/>
</dbReference>
<dbReference type="PANTHER" id="PTHR23504">
    <property type="entry name" value="MAJOR FACILITATOR SUPERFAMILY DOMAIN-CONTAINING PROTEIN 10"/>
    <property type="match status" value="1"/>
</dbReference>
<feature type="compositionally biased region" description="Polar residues" evidence="6">
    <location>
        <begin position="41"/>
        <end position="52"/>
    </location>
</feature>
<dbReference type="InterPro" id="IPR036259">
    <property type="entry name" value="MFS_trans_sf"/>
</dbReference>
<keyword evidence="4 7" id="KW-1133">Transmembrane helix</keyword>
<evidence type="ECO:0000256" key="3">
    <source>
        <dbReference type="ARBA" id="ARBA00022692"/>
    </source>
</evidence>
<dbReference type="CDD" id="cd17330">
    <property type="entry name" value="MFS_SLC46_TetA_like"/>
    <property type="match status" value="1"/>
</dbReference>
<feature type="transmembrane region" description="Helical" evidence="7">
    <location>
        <begin position="236"/>
        <end position="253"/>
    </location>
</feature>
<keyword evidence="5 7" id="KW-0472">Membrane</keyword>